<organism evidence="1">
    <name type="scientific">Xenopus laevis</name>
    <name type="common">African clawed frog</name>
    <dbReference type="NCBI Taxonomy" id="8355"/>
    <lineage>
        <taxon>Eukaryota</taxon>
        <taxon>Metazoa</taxon>
        <taxon>Chordata</taxon>
        <taxon>Craniata</taxon>
        <taxon>Vertebrata</taxon>
        <taxon>Euteleostomi</taxon>
        <taxon>Amphibia</taxon>
        <taxon>Batrachia</taxon>
        <taxon>Anura</taxon>
        <taxon>Pipoidea</taxon>
        <taxon>Pipidae</taxon>
        <taxon>Xenopodinae</taxon>
        <taxon>Xenopus</taxon>
        <taxon>Xenopus</taxon>
    </lineage>
</organism>
<reference evidence="1" key="1">
    <citation type="submission" date="2016-05" db="EMBL/GenBank/DDBJ databases">
        <title>WGS assembly of Xenopus laevis.</title>
        <authorList>
            <person name="Session A."/>
            <person name="Uno Y."/>
            <person name="Kwon T."/>
            <person name="Chapman J."/>
            <person name="Toyoda A."/>
            <person name="Takahashi S."/>
            <person name="Fukui A."/>
            <person name="Hikosaka A."/>
            <person name="Putnam N."/>
            <person name="Stites J."/>
            <person name="Van Heeringen S."/>
            <person name="Quigley I."/>
            <person name="Heinz S."/>
            <person name="Hellsten U."/>
            <person name="Lyons J."/>
            <person name="Suzuki A."/>
            <person name="Kondo M."/>
            <person name="Ogino H."/>
            <person name="Ochi H."/>
            <person name="Bogdanovic O."/>
            <person name="Lister R."/>
            <person name="Georgiou G."/>
            <person name="Paranjpe S."/>
            <person name="Van Kruijsbergen I."/>
            <person name="Mozaffari S."/>
            <person name="Shu S."/>
            <person name="Schmutz J."/>
            <person name="Jenkins J."/>
            <person name="Grimwood J."/>
            <person name="Carlson J."/>
            <person name="Mitros T."/>
            <person name="Simakov O."/>
            <person name="Heald R."/>
            <person name="Miller K."/>
            <person name="Haudenschild C."/>
            <person name="Kuroki Y."/>
            <person name="Tanaka T."/>
            <person name="Michiue T."/>
            <person name="Watanabe M."/>
            <person name="Kinoshita T."/>
            <person name="Ohta Y."/>
            <person name="Mawaribuchi S."/>
            <person name="Suzuki Y."/>
            <person name="Haramoto Y."/>
            <person name="Yamamoto T."/>
            <person name="Takagi C."/>
            <person name="Kitzman J."/>
            <person name="Shendure J."/>
            <person name="Nakayama T."/>
            <person name="Izutsu Y."/>
            <person name="Robert J."/>
            <person name="Dichmann D."/>
            <person name="Flajnik M."/>
            <person name="Houston D."/>
            <person name="Marcotte E."/>
            <person name="Wallingford J."/>
            <person name="Ito Y."/>
            <person name="Asashima M."/>
            <person name="Ueno N."/>
            <person name="Matsuda Y."/>
            <person name="Jan Veenstra G."/>
            <person name="Fujiyama A."/>
            <person name="Harland R."/>
            <person name="Taira M."/>
            <person name="Rokhsar D.S."/>
        </authorList>
    </citation>
    <scope>NUCLEOTIDE SEQUENCE</scope>
    <source>
        <strain evidence="1">J</strain>
        <tissue evidence="1">Blood</tissue>
    </source>
</reference>
<dbReference type="EMBL" id="KV475015">
    <property type="protein sequence ID" value="OCT55729.1"/>
    <property type="molecule type" value="Genomic_DNA"/>
</dbReference>
<sequence>MTKLQAEHAQRCLENVITWDKATSDHSKEMASIFRRPLDFNSLKALKVLMRFVYYVWHTQGAKGRQSMTHTGTSTHRD</sequence>
<dbReference type="AlphaFoldDB" id="A0A974GYN8"/>
<accession>A0A974GYN8</accession>
<protein>
    <submittedName>
        <fullName evidence="1">Uncharacterized protein</fullName>
    </submittedName>
</protein>
<name>A0A974GYN8_XENLA</name>
<gene>
    <name evidence="1" type="ORF">XELAEV_18004512mg</name>
</gene>
<dbReference type="Proteomes" id="UP000694892">
    <property type="component" value="Unassembled WGS sequence"/>
</dbReference>
<proteinExistence type="predicted"/>
<evidence type="ECO:0000313" key="1">
    <source>
        <dbReference type="EMBL" id="OCT55729.1"/>
    </source>
</evidence>